<feature type="domain" description="Chitin-binding type-3" evidence="4">
    <location>
        <begin position="121"/>
        <end position="166"/>
    </location>
</feature>
<keyword evidence="3" id="KW-0732">Signal</keyword>
<feature type="region of interest" description="Disordered" evidence="2">
    <location>
        <begin position="74"/>
        <end position="120"/>
    </location>
</feature>
<feature type="chain" id="PRO_5020691558" description="Chitin-binding type-3 domain-containing protein" evidence="3">
    <location>
        <begin position="27"/>
        <end position="661"/>
    </location>
</feature>
<dbReference type="SMART" id="SM00495">
    <property type="entry name" value="ChtBD3"/>
    <property type="match status" value="3"/>
</dbReference>
<dbReference type="Gene3D" id="2.60.120.200">
    <property type="match status" value="1"/>
</dbReference>
<dbReference type="AlphaFoldDB" id="A0A4U0PLX1"/>
<keyword evidence="6" id="KW-1185">Reference proteome</keyword>
<comment type="caution">
    <text evidence="5">The sequence shown here is derived from an EMBL/GenBank/DDBJ whole genome shotgun (WGS) entry which is preliminary data.</text>
</comment>
<dbReference type="GO" id="GO:0005975">
    <property type="term" value="P:carbohydrate metabolic process"/>
    <property type="evidence" value="ECO:0007669"/>
    <property type="project" value="InterPro"/>
</dbReference>
<reference evidence="5 6" key="1">
    <citation type="submission" date="2019-04" db="EMBL/GenBank/DDBJ databases">
        <title>Chitiniphilus eburnea sp. nov., a novel chitinolytic bacterium isolated from aquaculture sludge.</title>
        <authorList>
            <person name="Sheng M."/>
        </authorList>
    </citation>
    <scope>NUCLEOTIDE SEQUENCE [LARGE SCALE GENOMIC DNA]</scope>
    <source>
        <strain evidence="5 6">HX-2-15</strain>
    </source>
</reference>
<evidence type="ECO:0000256" key="1">
    <source>
        <dbReference type="ARBA" id="ARBA00022801"/>
    </source>
</evidence>
<evidence type="ECO:0000313" key="6">
    <source>
        <dbReference type="Proteomes" id="UP000310016"/>
    </source>
</evidence>
<evidence type="ECO:0000313" key="5">
    <source>
        <dbReference type="EMBL" id="TJZ69039.1"/>
    </source>
</evidence>
<dbReference type="CDD" id="cd12215">
    <property type="entry name" value="ChiC_BD"/>
    <property type="match status" value="1"/>
</dbReference>
<organism evidence="5 6">
    <name type="scientific">Chitiniphilus eburneus</name>
    <dbReference type="NCBI Taxonomy" id="2571148"/>
    <lineage>
        <taxon>Bacteria</taxon>
        <taxon>Pseudomonadati</taxon>
        <taxon>Pseudomonadota</taxon>
        <taxon>Betaproteobacteria</taxon>
        <taxon>Neisseriales</taxon>
        <taxon>Chitinibacteraceae</taxon>
        <taxon>Chitiniphilus</taxon>
    </lineage>
</organism>
<evidence type="ECO:0000256" key="3">
    <source>
        <dbReference type="SAM" id="SignalP"/>
    </source>
</evidence>
<dbReference type="GO" id="GO:0004553">
    <property type="term" value="F:hydrolase activity, hydrolyzing O-glycosyl compounds"/>
    <property type="evidence" value="ECO:0007669"/>
    <property type="project" value="InterPro"/>
</dbReference>
<dbReference type="GO" id="GO:0005576">
    <property type="term" value="C:extracellular region"/>
    <property type="evidence" value="ECO:0007669"/>
    <property type="project" value="InterPro"/>
</dbReference>
<name>A0A4U0PLX1_9NEIS</name>
<dbReference type="InterPro" id="IPR036573">
    <property type="entry name" value="CBM_sf_5/12"/>
</dbReference>
<evidence type="ECO:0000259" key="4">
    <source>
        <dbReference type="SMART" id="SM00495"/>
    </source>
</evidence>
<dbReference type="Pfam" id="PF21294">
    <property type="entry name" value="Polysacc_lyase_14"/>
    <property type="match status" value="1"/>
</dbReference>
<feature type="domain" description="Chitin-binding type-3" evidence="4">
    <location>
        <begin position="29"/>
        <end position="77"/>
    </location>
</feature>
<keyword evidence="1" id="KW-0378">Hydrolase</keyword>
<protein>
    <recommendedName>
        <fullName evidence="4">Chitin-binding type-3 domain-containing protein</fullName>
    </recommendedName>
</protein>
<sequence length="661" mass="70633">MEMSERLWRRWLPCCALLALALDAQAACRGGWAEGNTYAAGDGVIYAGAGYTARSTHTAYVGTNWNPASTPTLWQSGGSCGIDPTLTPTPTPTPVPTPTPTPATTPSPTPEVTPTPAGACHPAWVGTAAYTSGQRVTYNGRNYEAKWWTQGDNPAQSGEWGVWKDVGACNGNPTPVVTPTPTVTPTQPPTPTPTPPVFPNTDFQYLKLSAIGGAVTVAWQGNLTGSPYLLRWELVENGATVVASGTSANSSFTGSCAGSFCVDGYVWSGQLTLQDVAPGLHSYQVRLQYDASGYGFVSRAASITVVAPTPGPTPTPVVTPVVTPTPVPGNALLDVRFDDHAGGLYTASQFQADWHTAPSGSSGLAAGRLAIVADPDNSANKVLRVTYRGGEIGGNSASVFDAPLPAGHNHLFLQYKVRFDNSFLWVKGGKLPGLGGADTPTGCIDNGTFDGFTTRNMWRENGLLFQYLYFPGKAERCGDYFSQLRRFEAGKWYTVTQEVQLNDAGQANGSIKAWLDGEPTLALNGMKWREGAAVGIDAVVFHTFFGGSTADWAPPTDQYAYFDDVRVSTESPLALVDTAKPAPDHANPLPGYTPWQAGTAYAEGRLVYRIDDGRHRYFKARYYVAANIDPLVSSLPEVHVGVYSPKLDNGEKWMELAQPWL</sequence>
<dbReference type="PANTHER" id="PTHR40124:SF1">
    <property type="entry name" value="DISAGGREGATASE RELATED REPEAT PROTEIN"/>
    <property type="match status" value="1"/>
</dbReference>
<dbReference type="PANTHER" id="PTHR40124">
    <property type="match status" value="1"/>
</dbReference>
<feature type="compositionally biased region" description="Pro residues" evidence="2">
    <location>
        <begin position="87"/>
        <end position="113"/>
    </location>
</feature>
<dbReference type="Proteomes" id="UP000310016">
    <property type="component" value="Unassembled WGS sequence"/>
</dbReference>
<dbReference type="InterPro" id="IPR048958">
    <property type="entry name" value="Polysacc_lyase_14"/>
</dbReference>
<dbReference type="Pfam" id="PF02839">
    <property type="entry name" value="CBM_5_12"/>
    <property type="match status" value="2"/>
</dbReference>
<dbReference type="InterPro" id="IPR003610">
    <property type="entry name" value="CBM5/12"/>
</dbReference>
<dbReference type="EMBL" id="SUMF01000022">
    <property type="protein sequence ID" value="TJZ69039.1"/>
    <property type="molecule type" value="Genomic_DNA"/>
</dbReference>
<dbReference type="GO" id="GO:0030246">
    <property type="term" value="F:carbohydrate binding"/>
    <property type="evidence" value="ECO:0007669"/>
    <property type="project" value="InterPro"/>
</dbReference>
<feature type="domain" description="Chitin-binding type-3" evidence="4">
    <location>
        <begin position="592"/>
        <end position="639"/>
    </location>
</feature>
<evidence type="ECO:0000256" key="2">
    <source>
        <dbReference type="SAM" id="MobiDB-lite"/>
    </source>
</evidence>
<gene>
    <name evidence="5" type="ORF">FAZ21_15345</name>
</gene>
<accession>A0A4U0PLX1</accession>
<feature type="signal peptide" evidence="3">
    <location>
        <begin position="1"/>
        <end position="26"/>
    </location>
</feature>
<dbReference type="CDD" id="cd12214">
    <property type="entry name" value="ChiA1_BD"/>
    <property type="match status" value="1"/>
</dbReference>
<proteinExistence type="predicted"/>
<dbReference type="Gene3D" id="2.10.10.20">
    <property type="entry name" value="Carbohydrate-binding module superfamily 5/12"/>
    <property type="match status" value="2"/>
</dbReference>
<dbReference type="OrthoDB" id="7552220at2"/>
<dbReference type="SUPFAM" id="SSF51055">
    <property type="entry name" value="Carbohydrate binding domain"/>
    <property type="match status" value="2"/>
</dbReference>